<evidence type="ECO:0008006" key="3">
    <source>
        <dbReference type="Google" id="ProtNLM"/>
    </source>
</evidence>
<keyword evidence="2" id="KW-1185">Reference proteome</keyword>
<protein>
    <recommendedName>
        <fullName evidence="3">Lipoprotein</fullName>
    </recommendedName>
</protein>
<dbReference type="OrthoDB" id="705669at2"/>
<dbReference type="AlphaFoldDB" id="A0A4U0GXS8"/>
<gene>
    <name evidence="1" type="ORF">FAZ19_17260</name>
</gene>
<evidence type="ECO:0000313" key="2">
    <source>
        <dbReference type="Proteomes" id="UP000309872"/>
    </source>
</evidence>
<sequence length="169" mass="19368">MRAIIVFYICLLALFTAGCKKERPVDEDQESQFTFSVKKNGIDWKTKSATAYYNKTDNSYYVTGFGDNGEHLQFMFKKEALATGKLEEFNMGVSVTACPICSSLSASYTLDRSKTNKFEIIGFDNLQNLIAARFNVHLKRERIYEDEEFNEELSSYEGLFSIRYEDSGL</sequence>
<proteinExistence type="predicted"/>
<accession>A0A4U0GXS8</accession>
<dbReference type="RefSeq" id="WP_136821992.1">
    <property type="nucleotide sequence ID" value="NZ_BMJX01000005.1"/>
</dbReference>
<organism evidence="1 2">
    <name type="scientific">Sphingobacterium alkalisoli</name>
    <dbReference type="NCBI Taxonomy" id="1874115"/>
    <lineage>
        <taxon>Bacteria</taxon>
        <taxon>Pseudomonadati</taxon>
        <taxon>Bacteroidota</taxon>
        <taxon>Sphingobacteriia</taxon>
        <taxon>Sphingobacteriales</taxon>
        <taxon>Sphingobacteriaceae</taxon>
        <taxon>Sphingobacterium</taxon>
    </lineage>
</organism>
<evidence type="ECO:0000313" key="1">
    <source>
        <dbReference type="EMBL" id="TJY64001.1"/>
    </source>
</evidence>
<dbReference type="EMBL" id="SUKA01000005">
    <property type="protein sequence ID" value="TJY64001.1"/>
    <property type="molecule type" value="Genomic_DNA"/>
</dbReference>
<dbReference type="Proteomes" id="UP000309872">
    <property type="component" value="Unassembled WGS sequence"/>
</dbReference>
<dbReference type="PROSITE" id="PS51257">
    <property type="entry name" value="PROKAR_LIPOPROTEIN"/>
    <property type="match status" value="1"/>
</dbReference>
<comment type="caution">
    <text evidence="1">The sequence shown here is derived from an EMBL/GenBank/DDBJ whole genome shotgun (WGS) entry which is preliminary data.</text>
</comment>
<reference evidence="1 2" key="1">
    <citation type="submission" date="2019-04" db="EMBL/GenBank/DDBJ databases">
        <title>Sphingobacterium olei sp. nov., isolated from oil-contaminated soil.</title>
        <authorList>
            <person name="Liu B."/>
        </authorList>
    </citation>
    <scope>NUCLEOTIDE SEQUENCE [LARGE SCALE GENOMIC DNA]</scope>
    <source>
        <strain evidence="1 2">Y3L14</strain>
    </source>
</reference>
<name>A0A4U0GXS8_9SPHI</name>